<dbReference type="RefSeq" id="WP_406785960.1">
    <property type="nucleotide sequence ID" value="NZ_JBJIAA010000002.1"/>
</dbReference>
<organism evidence="3 4">
    <name type="scientific">Clostridium neuense</name>
    <dbReference type="NCBI Taxonomy" id="1728934"/>
    <lineage>
        <taxon>Bacteria</taxon>
        <taxon>Bacillati</taxon>
        <taxon>Bacillota</taxon>
        <taxon>Clostridia</taxon>
        <taxon>Eubacteriales</taxon>
        <taxon>Clostridiaceae</taxon>
        <taxon>Clostridium</taxon>
    </lineage>
</organism>
<evidence type="ECO:0000256" key="1">
    <source>
        <dbReference type="SAM" id="Phobius"/>
    </source>
</evidence>
<dbReference type="EMBL" id="JBJIAA010000002">
    <property type="protein sequence ID" value="MFL0249287.1"/>
    <property type="molecule type" value="Genomic_DNA"/>
</dbReference>
<evidence type="ECO:0000259" key="2">
    <source>
        <dbReference type="Pfam" id="PF02517"/>
    </source>
</evidence>
<dbReference type="PANTHER" id="PTHR35797:SF1">
    <property type="entry name" value="PROTEASE"/>
    <property type="match status" value="1"/>
</dbReference>
<dbReference type="PANTHER" id="PTHR35797">
    <property type="entry name" value="PROTEASE-RELATED"/>
    <property type="match status" value="1"/>
</dbReference>
<comment type="caution">
    <text evidence="3">The sequence shown here is derived from an EMBL/GenBank/DDBJ whole genome shotgun (WGS) entry which is preliminary data.</text>
</comment>
<feature type="transmembrane region" description="Helical" evidence="1">
    <location>
        <begin position="12"/>
        <end position="34"/>
    </location>
</feature>
<accession>A0ABW8TAP7</accession>
<feature type="transmembrane region" description="Helical" evidence="1">
    <location>
        <begin position="218"/>
        <end position="239"/>
    </location>
</feature>
<gene>
    <name evidence="3" type="ORF">ACJDT4_02550</name>
</gene>
<feature type="transmembrane region" description="Helical" evidence="1">
    <location>
        <begin position="89"/>
        <end position="113"/>
    </location>
</feature>
<evidence type="ECO:0000313" key="4">
    <source>
        <dbReference type="Proteomes" id="UP001623592"/>
    </source>
</evidence>
<dbReference type="GO" id="GO:0016787">
    <property type="term" value="F:hydrolase activity"/>
    <property type="evidence" value="ECO:0007669"/>
    <property type="project" value="UniProtKB-KW"/>
</dbReference>
<keyword evidence="1" id="KW-0812">Transmembrane</keyword>
<reference evidence="3 4" key="1">
    <citation type="submission" date="2024-11" db="EMBL/GenBank/DDBJ databases">
        <authorList>
            <person name="Heng Y.C."/>
            <person name="Lim A.C.H."/>
            <person name="Lee J.K.Y."/>
            <person name="Kittelmann S."/>
        </authorList>
    </citation>
    <scope>NUCLEOTIDE SEQUENCE [LARGE SCALE GENOMIC DNA]</scope>
    <source>
        <strain evidence="3 4">WILCCON 0114</strain>
    </source>
</reference>
<feature type="transmembrane region" description="Helical" evidence="1">
    <location>
        <begin position="245"/>
        <end position="265"/>
    </location>
</feature>
<feature type="transmembrane region" description="Helical" evidence="1">
    <location>
        <begin position="163"/>
        <end position="183"/>
    </location>
</feature>
<feature type="transmembrane region" description="Helical" evidence="1">
    <location>
        <begin position="46"/>
        <end position="69"/>
    </location>
</feature>
<feature type="domain" description="CAAX prenyl protease 2/Lysostaphin resistance protein A-like" evidence="2">
    <location>
        <begin position="132"/>
        <end position="230"/>
    </location>
</feature>
<name>A0ABW8TAP7_9CLOT</name>
<dbReference type="EC" id="3.4.-.-" evidence="3"/>
<dbReference type="InterPro" id="IPR003675">
    <property type="entry name" value="Rce1/LyrA-like_dom"/>
</dbReference>
<keyword evidence="1" id="KW-1133">Transmembrane helix</keyword>
<keyword evidence="1" id="KW-0472">Membrane</keyword>
<dbReference type="Pfam" id="PF02517">
    <property type="entry name" value="Rce1-like"/>
    <property type="match status" value="1"/>
</dbReference>
<feature type="transmembrane region" description="Helical" evidence="1">
    <location>
        <begin position="189"/>
        <end position="211"/>
    </location>
</feature>
<protein>
    <submittedName>
        <fullName evidence="3">CPBP family intramembrane glutamic endopeptidase</fullName>
        <ecNumber evidence="3">3.4.-.-</ecNumber>
    </submittedName>
</protein>
<evidence type="ECO:0000313" key="3">
    <source>
        <dbReference type="EMBL" id="MFL0249287.1"/>
    </source>
</evidence>
<dbReference type="Proteomes" id="UP001623592">
    <property type="component" value="Unassembled WGS sequence"/>
</dbReference>
<proteinExistence type="predicted"/>
<keyword evidence="3" id="KW-0378">Hydrolase</keyword>
<feature type="transmembrane region" description="Helical" evidence="1">
    <location>
        <begin position="125"/>
        <end position="142"/>
    </location>
</feature>
<dbReference type="InterPro" id="IPR042150">
    <property type="entry name" value="MmRce1-like"/>
</dbReference>
<keyword evidence="4" id="KW-1185">Reference proteome</keyword>
<sequence length="275" mass="31857">MIKGYIKNHEIISFIFLTFLFSWIIWGILYCSSIDIVNNVIYKSHMSIFICLGAFAPSSMSIILTGFLYKKKGLKALLTRLTKWRYNLIYYLIAVFYWIASLYISYLICKFFGSKGEITFTNVKTYYILEGFMITLLLGGPLGEEIGWRGFLLPRLQKKLNPFYSSIVLGIIWSCWHLPLFFIAGTDQYGVPFLLFIMTTIINTIIITWIFNRTNGSLIFPILFHTCNNIAAGLLAGSYNFAIANIYKFSIVQIIIMIFVVRDMFKQSKFDIIYK</sequence>